<evidence type="ECO:0000313" key="3">
    <source>
        <dbReference type="Proteomes" id="UP000037460"/>
    </source>
</evidence>
<dbReference type="AlphaFoldDB" id="A0A0M0JPX7"/>
<organism evidence="2 3">
    <name type="scientific">Chrysochromulina tobinii</name>
    <dbReference type="NCBI Taxonomy" id="1460289"/>
    <lineage>
        <taxon>Eukaryota</taxon>
        <taxon>Haptista</taxon>
        <taxon>Haptophyta</taxon>
        <taxon>Prymnesiophyceae</taxon>
        <taxon>Prymnesiales</taxon>
        <taxon>Chrysochromulinaceae</taxon>
        <taxon>Chrysochromulina</taxon>
    </lineage>
</organism>
<proteinExistence type="predicted"/>
<name>A0A0M0JPX7_9EUKA</name>
<evidence type="ECO:0000313" key="2">
    <source>
        <dbReference type="EMBL" id="KOO28639.1"/>
    </source>
</evidence>
<dbReference type="Proteomes" id="UP000037460">
    <property type="component" value="Unassembled WGS sequence"/>
</dbReference>
<keyword evidence="3" id="KW-1185">Reference proteome</keyword>
<feature type="compositionally biased region" description="Basic and acidic residues" evidence="1">
    <location>
        <begin position="34"/>
        <end position="48"/>
    </location>
</feature>
<dbReference type="EMBL" id="JWZX01002534">
    <property type="protein sequence ID" value="KOO28639.1"/>
    <property type="molecule type" value="Genomic_DNA"/>
</dbReference>
<comment type="caution">
    <text evidence="2">The sequence shown here is derived from an EMBL/GenBank/DDBJ whole genome shotgun (WGS) entry which is preliminary data.</text>
</comment>
<feature type="region of interest" description="Disordered" evidence="1">
    <location>
        <begin position="1"/>
        <end position="54"/>
    </location>
</feature>
<gene>
    <name evidence="2" type="ORF">Ctob_004589</name>
</gene>
<sequence>MEASPSEPSPSSPVFDASAPEPSKKKKSRGARLSKAEREARREAREAAAVEDTAGASGTFEVRRKRLQLLVSRSEWDEAASLGGESLPLARDLVRALVKLNRHKLLTHCAARAARTLPVEALAELVQEALDEGRLAAAVALARGLGVLERFAFAEHALIAYETGATQEAADALGSEPQLQLRTLHAMLATSRCLQFAVQYLPALRQLPAPDMPTLERLRRRP</sequence>
<accession>A0A0M0JPX7</accession>
<evidence type="ECO:0000256" key="1">
    <source>
        <dbReference type="SAM" id="MobiDB-lite"/>
    </source>
</evidence>
<protein>
    <submittedName>
        <fullName evidence="2">Uncharacterized protein</fullName>
    </submittedName>
</protein>
<reference evidence="3" key="1">
    <citation type="journal article" date="2015" name="PLoS Genet.">
        <title>Genome Sequence and Transcriptome Analyses of Chrysochromulina tobin: Metabolic Tools for Enhanced Algal Fitness in the Prominent Order Prymnesiales (Haptophyceae).</title>
        <authorList>
            <person name="Hovde B.T."/>
            <person name="Deodato C.R."/>
            <person name="Hunsperger H.M."/>
            <person name="Ryken S.A."/>
            <person name="Yost W."/>
            <person name="Jha R.K."/>
            <person name="Patterson J."/>
            <person name="Monnat R.J. Jr."/>
            <person name="Barlow S.B."/>
            <person name="Starkenburg S.R."/>
            <person name="Cattolico R.A."/>
        </authorList>
    </citation>
    <scope>NUCLEOTIDE SEQUENCE</scope>
    <source>
        <strain evidence="3">CCMP291</strain>
    </source>
</reference>